<dbReference type="AlphaFoldDB" id="A0AAV3TA14"/>
<dbReference type="SUPFAM" id="SSF52833">
    <property type="entry name" value="Thioredoxin-like"/>
    <property type="match status" value="1"/>
</dbReference>
<evidence type="ECO:0000313" key="4">
    <source>
        <dbReference type="Proteomes" id="UP001500420"/>
    </source>
</evidence>
<evidence type="ECO:0000256" key="1">
    <source>
        <dbReference type="ARBA" id="ARBA00023284"/>
    </source>
</evidence>
<dbReference type="PROSITE" id="PS51352">
    <property type="entry name" value="THIOREDOXIN_2"/>
    <property type="match status" value="1"/>
</dbReference>
<dbReference type="Proteomes" id="UP001500420">
    <property type="component" value="Unassembled WGS sequence"/>
</dbReference>
<dbReference type="RefSeq" id="WP_343774151.1">
    <property type="nucleotide sequence ID" value="NZ_BAAADV010000004.1"/>
</dbReference>
<organism evidence="3 4">
    <name type="scientific">Natronoarchaeum mannanilyticum</name>
    <dbReference type="NCBI Taxonomy" id="926360"/>
    <lineage>
        <taxon>Archaea</taxon>
        <taxon>Methanobacteriati</taxon>
        <taxon>Methanobacteriota</taxon>
        <taxon>Stenosarchaea group</taxon>
        <taxon>Halobacteria</taxon>
        <taxon>Halobacteriales</taxon>
        <taxon>Natronoarchaeaceae</taxon>
    </lineage>
</organism>
<dbReference type="PANTHER" id="PTHR43110">
    <property type="entry name" value="THIOL PEROXIDASE"/>
    <property type="match status" value="1"/>
</dbReference>
<dbReference type="Pfam" id="PF00578">
    <property type="entry name" value="AhpC-TSA"/>
    <property type="match status" value="1"/>
</dbReference>
<reference evidence="3 4" key="1">
    <citation type="journal article" date="2019" name="Int. J. Syst. Evol. Microbiol.">
        <title>The Global Catalogue of Microorganisms (GCM) 10K type strain sequencing project: providing services to taxonomists for standard genome sequencing and annotation.</title>
        <authorList>
            <consortium name="The Broad Institute Genomics Platform"/>
            <consortium name="The Broad Institute Genome Sequencing Center for Infectious Disease"/>
            <person name="Wu L."/>
            <person name="Ma J."/>
        </authorList>
    </citation>
    <scope>NUCLEOTIDE SEQUENCE [LARGE SCALE GENOMIC DNA]</scope>
    <source>
        <strain evidence="3 4">JCM 16328</strain>
    </source>
</reference>
<gene>
    <name evidence="3" type="ORF">GCM10009020_22850</name>
</gene>
<protein>
    <submittedName>
        <fullName evidence="3">Peroxiredoxin</fullName>
    </submittedName>
</protein>
<dbReference type="GO" id="GO:0016491">
    <property type="term" value="F:oxidoreductase activity"/>
    <property type="evidence" value="ECO:0007669"/>
    <property type="project" value="InterPro"/>
</dbReference>
<keyword evidence="4" id="KW-1185">Reference proteome</keyword>
<accession>A0AAV3TA14</accession>
<dbReference type="PANTHER" id="PTHR43110:SF1">
    <property type="entry name" value="THIOL PEROXIDASE"/>
    <property type="match status" value="1"/>
</dbReference>
<dbReference type="InterPro" id="IPR000866">
    <property type="entry name" value="AhpC/TSA"/>
</dbReference>
<comment type="caution">
    <text evidence="3">The sequence shown here is derived from an EMBL/GenBank/DDBJ whole genome shotgun (WGS) entry which is preliminary data.</text>
</comment>
<proteinExistence type="predicted"/>
<dbReference type="GO" id="GO:0016209">
    <property type="term" value="F:antioxidant activity"/>
    <property type="evidence" value="ECO:0007669"/>
    <property type="project" value="InterPro"/>
</dbReference>
<evidence type="ECO:0000259" key="2">
    <source>
        <dbReference type="PROSITE" id="PS51352"/>
    </source>
</evidence>
<dbReference type="InterPro" id="IPR050455">
    <property type="entry name" value="Tpx_Peroxidase_subfamily"/>
</dbReference>
<sequence>MLSVGQKAPDFSLPGVEGRDPAMYDLHRFLDGVEATVLAFVPSAHAPVCEDDLRALGAAGWGGREDLLVWAITGDSIFANASAAEDLGLGFPVISDFHAGVADSYDVRLEDWHGHRDIPGRGFAVVSPDWTVRHAWQADPFATPSPPPLDAVAAALSDLGVDVDAPAVEYRAGV</sequence>
<dbReference type="InterPro" id="IPR036249">
    <property type="entry name" value="Thioredoxin-like_sf"/>
</dbReference>
<dbReference type="Gene3D" id="3.40.30.10">
    <property type="entry name" value="Glutaredoxin"/>
    <property type="match status" value="1"/>
</dbReference>
<dbReference type="EMBL" id="BAAADV010000004">
    <property type="protein sequence ID" value="GAA0674779.1"/>
    <property type="molecule type" value="Genomic_DNA"/>
</dbReference>
<evidence type="ECO:0000313" key="3">
    <source>
        <dbReference type="EMBL" id="GAA0674779.1"/>
    </source>
</evidence>
<keyword evidence="1" id="KW-0676">Redox-active center</keyword>
<feature type="domain" description="Thioredoxin" evidence="2">
    <location>
        <begin position="2"/>
        <end position="157"/>
    </location>
</feature>
<name>A0AAV3TA14_9EURY</name>
<dbReference type="InterPro" id="IPR013766">
    <property type="entry name" value="Thioredoxin_domain"/>
</dbReference>